<dbReference type="Pfam" id="PF00561">
    <property type="entry name" value="Abhydrolase_1"/>
    <property type="match status" value="1"/>
</dbReference>
<dbReference type="InterPro" id="IPR029058">
    <property type="entry name" value="AB_hydrolase_fold"/>
</dbReference>
<feature type="domain" description="AB hydrolase-1" evidence="1">
    <location>
        <begin position="26"/>
        <end position="139"/>
    </location>
</feature>
<evidence type="ECO:0000313" key="2">
    <source>
        <dbReference type="EMBL" id="GBG94427.1"/>
    </source>
</evidence>
<evidence type="ECO:0000259" key="1">
    <source>
        <dbReference type="Pfam" id="PF00561"/>
    </source>
</evidence>
<dbReference type="GO" id="GO:0046464">
    <property type="term" value="P:acylglycerol catabolic process"/>
    <property type="evidence" value="ECO:0007669"/>
    <property type="project" value="TreeGrafter"/>
</dbReference>
<dbReference type="EMBL" id="BFFP01000011">
    <property type="protein sequence ID" value="GBG94427.1"/>
    <property type="molecule type" value="Genomic_DNA"/>
</dbReference>
<evidence type="ECO:0000313" key="3">
    <source>
        <dbReference type="Proteomes" id="UP000286848"/>
    </source>
</evidence>
<dbReference type="PRINTS" id="PR00412">
    <property type="entry name" value="EPOXHYDRLASE"/>
</dbReference>
<comment type="caution">
    <text evidence="2">The sequence shown here is derived from an EMBL/GenBank/DDBJ whole genome shotgun (WGS) entry which is preliminary data.</text>
</comment>
<name>A0A401ISE0_9LACO</name>
<dbReference type="InterPro" id="IPR050266">
    <property type="entry name" value="AB_hydrolase_sf"/>
</dbReference>
<reference evidence="2 3" key="1">
    <citation type="journal article" date="2019" name="Int. J. Syst. Evol. Microbiol.">
        <title>Lactobacillus salitolerans sp. nov., a novel lactic acid bacterium isolated from spent mushroom substrates.</title>
        <authorList>
            <person name="Tohno M."/>
            <person name="Tanizawa Y."/>
            <person name="Kojima Y."/>
            <person name="Sakamoto M."/>
            <person name="Nakamura Y."/>
            <person name="Ohkuma M."/>
            <person name="Kobayashi H."/>
        </authorList>
    </citation>
    <scope>NUCLEOTIDE SEQUENCE [LARGE SCALE GENOMIC DNA]</scope>
    <source>
        <strain evidence="2 3">YK43</strain>
    </source>
</reference>
<protein>
    <submittedName>
        <fullName evidence="2">Hydrolase</fullName>
    </submittedName>
</protein>
<dbReference type="PANTHER" id="PTHR43798">
    <property type="entry name" value="MONOACYLGLYCEROL LIPASE"/>
    <property type="match status" value="1"/>
</dbReference>
<gene>
    <name evidence="2" type="ORF">LFYK43_08860</name>
</gene>
<dbReference type="OrthoDB" id="9773293at2"/>
<dbReference type="GO" id="GO:0047372">
    <property type="term" value="F:monoacylglycerol lipase activity"/>
    <property type="evidence" value="ECO:0007669"/>
    <property type="project" value="TreeGrafter"/>
</dbReference>
<keyword evidence="2" id="KW-0378">Hydrolase</keyword>
<sequence length="286" mass="32422">MDEQFVTTDDGIKWHMYETGPANKTTIVLFAGFPESAYAWRKVWPMLAQHYHVLAIDLPGQGYSSVPQAGYDTKTTAKRIHGLLEQLNLQKIVYVGHDIGSWVGFTYAHLFPADLLGMVLVDANIPGVTLSQQIELNTESWRSWHFLFNALPDLPEELLAGKEQVLLEWFFSHKAQNWREAFTQADIDEYDHEYQQLGVLRGMLGYYRAVLQDFEINAQLSGQQVDLPLLAVSGELGSSRDLNDKLKSMGYQVKGAVIAESGHYIPEEKPAKLVEQIGRFTEKFNK</sequence>
<dbReference type="Gene3D" id="3.40.50.1820">
    <property type="entry name" value="alpha/beta hydrolase"/>
    <property type="match status" value="1"/>
</dbReference>
<dbReference type="RefSeq" id="WP_124975816.1">
    <property type="nucleotide sequence ID" value="NZ_BFFP01000011.1"/>
</dbReference>
<dbReference type="GO" id="GO:0016020">
    <property type="term" value="C:membrane"/>
    <property type="evidence" value="ECO:0007669"/>
    <property type="project" value="TreeGrafter"/>
</dbReference>
<keyword evidence="3" id="KW-1185">Reference proteome</keyword>
<dbReference type="Proteomes" id="UP000286848">
    <property type="component" value="Unassembled WGS sequence"/>
</dbReference>
<dbReference type="PANTHER" id="PTHR43798:SF33">
    <property type="entry name" value="HYDROLASE, PUTATIVE (AFU_ORTHOLOGUE AFUA_2G14860)-RELATED"/>
    <property type="match status" value="1"/>
</dbReference>
<accession>A0A401ISE0</accession>
<dbReference type="InterPro" id="IPR000073">
    <property type="entry name" value="AB_hydrolase_1"/>
</dbReference>
<organism evidence="2 3">
    <name type="scientific">Ligilactobacillus salitolerans</name>
    <dbReference type="NCBI Taxonomy" id="1808352"/>
    <lineage>
        <taxon>Bacteria</taxon>
        <taxon>Bacillati</taxon>
        <taxon>Bacillota</taxon>
        <taxon>Bacilli</taxon>
        <taxon>Lactobacillales</taxon>
        <taxon>Lactobacillaceae</taxon>
        <taxon>Ligilactobacillus</taxon>
    </lineage>
</organism>
<proteinExistence type="predicted"/>
<dbReference type="AlphaFoldDB" id="A0A401ISE0"/>
<dbReference type="SUPFAM" id="SSF53474">
    <property type="entry name" value="alpha/beta-Hydrolases"/>
    <property type="match status" value="1"/>
</dbReference>
<dbReference type="InterPro" id="IPR000639">
    <property type="entry name" value="Epox_hydrolase-like"/>
</dbReference>